<dbReference type="GO" id="GO:0017004">
    <property type="term" value="P:cytochrome complex assembly"/>
    <property type="evidence" value="ECO:0007669"/>
    <property type="project" value="UniProtKB-KW"/>
</dbReference>
<dbReference type="EMBL" id="VDFR01000027">
    <property type="protein sequence ID" value="TNC49258.1"/>
    <property type="molecule type" value="Genomic_DNA"/>
</dbReference>
<dbReference type="RefSeq" id="WP_139084671.1">
    <property type="nucleotide sequence ID" value="NZ_VDFR01000027.1"/>
</dbReference>
<dbReference type="GO" id="GO:0020037">
    <property type="term" value="F:heme binding"/>
    <property type="evidence" value="ECO:0007669"/>
    <property type="project" value="InterPro"/>
</dbReference>
<evidence type="ECO:0000313" key="8">
    <source>
        <dbReference type="EMBL" id="TNC40998.1"/>
    </source>
</evidence>
<dbReference type="OrthoDB" id="9814290at2"/>
<name>A0A5C4MK54_9ACTN</name>
<dbReference type="GO" id="GO:0005886">
    <property type="term" value="C:plasma membrane"/>
    <property type="evidence" value="ECO:0007669"/>
    <property type="project" value="TreeGrafter"/>
</dbReference>
<dbReference type="EMBL" id="VDFR01000107">
    <property type="protein sequence ID" value="TNC40998.1"/>
    <property type="molecule type" value="Genomic_DNA"/>
</dbReference>
<feature type="transmembrane region" description="Helical" evidence="6">
    <location>
        <begin position="295"/>
        <end position="317"/>
    </location>
</feature>
<keyword evidence="4 6" id="KW-1133">Transmembrane helix</keyword>
<feature type="transmembrane region" description="Helical" evidence="6">
    <location>
        <begin position="12"/>
        <end position="34"/>
    </location>
</feature>
<protein>
    <submittedName>
        <fullName evidence="8">C-type cytochrome biogenesis protein CcsB</fullName>
    </submittedName>
</protein>
<evidence type="ECO:0000259" key="7">
    <source>
        <dbReference type="Pfam" id="PF01578"/>
    </source>
</evidence>
<dbReference type="InterPro" id="IPR017562">
    <property type="entry name" value="Cyt_c_biogenesis_CcsA"/>
</dbReference>
<evidence type="ECO:0000313" key="9">
    <source>
        <dbReference type="EMBL" id="TNC49258.1"/>
    </source>
</evidence>
<keyword evidence="2 6" id="KW-0812">Transmembrane</keyword>
<dbReference type="PANTHER" id="PTHR30071">
    <property type="entry name" value="HEME EXPORTER PROTEIN C"/>
    <property type="match status" value="1"/>
</dbReference>
<evidence type="ECO:0000256" key="3">
    <source>
        <dbReference type="ARBA" id="ARBA00022748"/>
    </source>
</evidence>
<proteinExistence type="predicted"/>
<evidence type="ECO:0000256" key="6">
    <source>
        <dbReference type="SAM" id="Phobius"/>
    </source>
</evidence>
<feature type="transmembrane region" description="Helical" evidence="6">
    <location>
        <begin position="230"/>
        <end position="249"/>
    </location>
</feature>
<feature type="transmembrane region" description="Helical" evidence="6">
    <location>
        <begin position="175"/>
        <end position="203"/>
    </location>
</feature>
<keyword evidence="3" id="KW-0201">Cytochrome c-type biogenesis</keyword>
<feature type="transmembrane region" description="Helical" evidence="6">
    <location>
        <begin position="119"/>
        <end position="137"/>
    </location>
</feature>
<dbReference type="PANTHER" id="PTHR30071:SF1">
    <property type="entry name" value="CYTOCHROME B_B6 PROTEIN-RELATED"/>
    <property type="match status" value="1"/>
</dbReference>
<dbReference type="Pfam" id="PF01578">
    <property type="entry name" value="Cytochrom_C_asm"/>
    <property type="match status" value="1"/>
</dbReference>
<evidence type="ECO:0000256" key="2">
    <source>
        <dbReference type="ARBA" id="ARBA00022692"/>
    </source>
</evidence>
<keyword evidence="5 6" id="KW-0472">Membrane</keyword>
<evidence type="ECO:0000256" key="5">
    <source>
        <dbReference type="ARBA" id="ARBA00023136"/>
    </source>
</evidence>
<reference evidence="8 10" key="1">
    <citation type="submission" date="2019-05" db="EMBL/GenBank/DDBJ databases">
        <title>Mumia sp. nov., isolated from the intestinal contents of plateau pika (Ochotona curzoniae) in the Qinghai-Tibet plateau of China.</title>
        <authorList>
            <person name="Tian Z."/>
        </authorList>
    </citation>
    <scope>NUCLEOTIDE SEQUENCE [LARGE SCALE GENOMIC DNA]</scope>
    <source>
        <strain evidence="10">527</strain>
        <strain evidence="8">Z527</strain>
    </source>
</reference>
<dbReference type="AlphaFoldDB" id="A0A5C4MK54"/>
<dbReference type="InterPro" id="IPR002541">
    <property type="entry name" value="Cyt_c_assembly"/>
</dbReference>
<feature type="transmembrane region" description="Helical" evidence="6">
    <location>
        <begin position="142"/>
        <end position="163"/>
    </location>
</feature>
<dbReference type="NCBIfam" id="TIGR03144">
    <property type="entry name" value="cytochr_II_ccsB"/>
    <property type="match status" value="1"/>
</dbReference>
<evidence type="ECO:0000313" key="10">
    <source>
        <dbReference type="Proteomes" id="UP000306740"/>
    </source>
</evidence>
<accession>A0A5C4MK54</accession>
<feature type="domain" description="Cytochrome c assembly protein" evidence="7">
    <location>
        <begin position="126"/>
        <end position="321"/>
    </location>
</feature>
<evidence type="ECO:0000256" key="4">
    <source>
        <dbReference type="ARBA" id="ARBA00022989"/>
    </source>
</evidence>
<gene>
    <name evidence="8" type="primary">ccsB</name>
    <name evidence="9" type="ORF">FHE65_05935</name>
    <name evidence="8" type="ORF">FHE65_22720</name>
</gene>
<feature type="transmembrane region" description="Helical" evidence="6">
    <location>
        <begin position="87"/>
        <end position="107"/>
    </location>
</feature>
<comment type="subcellular location">
    <subcellularLocation>
        <location evidence="1">Membrane</location>
        <topology evidence="1">Multi-pass membrane protein</topology>
    </subcellularLocation>
</comment>
<evidence type="ECO:0000256" key="1">
    <source>
        <dbReference type="ARBA" id="ARBA00004141"/>
    </source>
</evidence>
<comment type="caution">
    <text evidence="8">The sequence shown here is derived from an EMBL/GenBank/DDBJ whole genome shotgun (WGS) entry which is preliminary data.</text>
</comment>
<feature type="transmembrane region" description="Helical" evidence="6">
    <location>
        <begin position="269"/>
        <end position="288"/>
    </location>
</feature>
<sequence length="325" mass="34243">MTLEDYANFSNYAIASATAVLALAWLASVAQWAFGSKAVRAKDASPVAEPVLVGAGASGASGASADTGDSDGALAEERSDLSGRISLSLTILALGILLAGVVTRGLAAERVPWGNMYEFAMTGISVVLVGYLAMVFWMRIDWLAPLVLGFSVVMLGLSMTVYVPAGPLVPALDSYWLVIHVAAAIIAGAGFLIGAGASILYLVKSRAEAAPGGPKGYLSRLPRAAAMDQLAYRVTAFSFPVWTFAALISGPIWAEHAWGRPWGWDPKEVWAFITWVAYAGYLHARATAGWKGKAAAILALVAFTTFLFSFVGVNLFFPGLHSYAK</sequence>
<organism evidence="8 10">
    <name type="scientific">Mumia zhuanghuii</name>
    <dbReference type="NCBI Taxonomy" id="2585211"/>
    <lineage>
        <taxon>Bacteria</taxon>
        <taxon>Bacillati</taxon>
        <taxon>Actinomycetota</taxon>
        <taxon>Actinomycetes</taxon>
        <taxon>Propionibacteriales</taxon>
        <taxon>Nocardioidaceae</taxon>
        <taxon>Mumia</taxon>
    </lineage>
</organism>
<dbReference type="InterPro" id="IPR045062">
    <property type="entry name" value="Cyt_c_biogenesis_CcsA/CcmC"/>
</dbReference>
<dbReference type="Proteomes" id="UP000306740">
    <property type="component" value="Unassembled WGS sequence"/>
</dbReference>